<sequence length="150" mass="17160">MNRLVRDLEAVKLHKLIIKLSKIHRKKAHEAFQSIGLTEGQPKILDYLYLNDGCIQREIASSCNIEPATVTSLLTNMEKAGLIHRKQNANDKRILNVFLTEEGRVKQKEVRNVFENLDKICVSGFSTQDILDAERILIQLHDNLLKGDKK</sequence>
<dbReference type="PROSITE" id="PS50995">
    <property type="entry name" value="HTH_MARR_2"/>
    <property type="match status" value="1"/>
</dbReference>
<dbReference type="GO" id="GO:0003700">
    <property type="term" value="F:DNA-binding transcription factor activity"/>
    <property type="evidence" value="ECO:0007669"/>
    <property type="project" value="InterPro"/>
</dbReference>
<evidence type="ECO:0000256" key="3">
    <source>
        <dbReference type="ARBA" id="ARBA00023163"/>
    </source>
</evidence>
<dbReference type="PRINTS" id="PR00598">
    <property type="entry name" value="HTHMARR"/>
</dbReference>
<keyword evidence="2" id="KW-0238">DNA-binding</keyword>
<dbReference type="Proteomes" id="UP000580568">
    <property type="component" value="Unassembled WGS sequence"/>
</dbReference>
<proteinExistence type="predicted"/>
<dbReference type="EMBL" id="BLZR01000001">
    <property type="protein sequence ID" value="GFP75273.1"/>
    <property type="molecule type" value="Genomic_DNA"/>
</dbReference>
<dbReference type="GO" id="GO:0003677">
    <property type="term" value="F:DNA binding"/>
    <property type="evidence" value="ECO:0007669"/>
    <property type="project" value="UniProtKB-KW"/>
</dbReference>
<dbReference type="InterPro" id="IPR036390">
    <property type="entry name" value="WH_DNA-bd_sf"/>
</dbReference>
<evidence type="ECO:0000313" key="5">
    <source>
        <dbReference type="EMBL" id="GFP75273.1"/>
    </source>
</evidence>
<keyword evidence="3" id="KW-0804">Transcription</keyword>
<dbReference type="SMART" id="SM00347">
    <property type="entry name" value="HTH_MARR"/>
    <property type="match status" value="1"/>
</dbReference>
<keyword evidence="1" id="KW-0805">Transcription regulation</keyword>
<organism evidence="5 6">
    <name type="scientific">Clostridium fungisolvens</name>
    <dbReference type="NCBI Taxonomy" id="1604897"/>
    <lineage>
        <taxon>Bacteria</taxon>
        <taxon>Bacillati</taxon>
        <taxon>Bacillota</taxon>
        <taxon>Clostridia</taxon>
        <taxon>Eubacteriales</taxon>
        <taxon>Clostridiaceae</taxon>
        <taxon>Clostridium</taxon>
    </lineage>
</organism>
<keyword evidence="6" id="KW-1185">Reference proteome</keyword>
<accession>A0A6V8SK46</accession>
<dbReference type="InterPro" id="IPR036388">
    <property type="entry name" value="WH-like_DNA-bd_sf"/>
</dbReference>
<reference evidence="5 6" key="1">
    <citation type="submission" date="2020-07" db="EMBL/GenBank/DDBJ databases">
        <title>A new beta-1,3-glucan-decomposing anaerobic bacterium isolated from anoxic soil subjected to biological soil disinfestation.</title>
        <authorList>
            <person name="Ueki A."/>
            <person name="Tonouchi A."/>
        </authorList>
    </citation>
    <scope>NUCLEOTIDE SEQUENCE [LARGE SCALE GENOMIC DNA]</scope>
    <source>
        <strain evidence="5 6">TW1</strain>
    </source>
</reference>
<dbReference type="Gene3D" id="1.10.10.10">
    <property type="entry name" value="Winged helix-like DNA-binding domain superfamily/Winged helix DNA-binding domain"/>
    <property type="match status" value="1"/>
</dbReference>
<evidence type="ECO:0000313" key="6">
    <source>
        <dbReference type="Proteomes" id="UP000580568"/>
    </source>
</evidence>
<evidence type="ECO:0000256" key="1">
    <source>
        <dbReference type="ARBA" id="ARBA00023015"/>
    </source>
</evidence>
<dbReference type="AlphaFoldDB" id="A0A6V8SK46"/>
<comment type="caution">
    <text evidence="5">The sequence shown here is derived from an EMBL/GenBank/DDBJ whole genome shotgun (WGS) entry which is preliminary data.</text>
</comment>
<dbReference type="SUPFAM" id="SSF46785">
    <property type="entry name" value="Winged helix' DNA-binding domain"/>
    <property type="match status" value="1"/>
</dbReference>
<dbReference type="PANTHER" id="PTHR42756">
    <property type="entry name" value="TRANSCRIPTIONAL REGULATOR, MARR"/>
    <property type="match status" value="1"/>
</dbReference>
<feature type="domain" description="HTH marR-type" evidence="4">
    <location>
        <begin position="10"/>
        <end position="146"/>
    </location>
</feature>
<evidence type="ECO:0000256" key="2">
    <source>
        <dbReference type="ARBA" id="ARBA00023125"/>
    </source>
</evidence>
<dbReference type="InterPro" id="IPR023187">
    <property type="entry name" value="Tscrpt_reg_MarR-type_CS"/>
</dbReference>
<name>A0A6V8SK46_9CLOT</name>
<protein>
    <recommendedName>
        <fullName evidence="4">HTH marR-type domain-containing protein</fullName>
    </recommendedName>
</protein>
<dbReference type="RefSeq" id="WP_244638116.1">
    <property type="nucleotide sequence ID" value="NZ_BLZR01000001.1"/>
</dbReference>
<dbReference type="InterPro" id="IPR000835">
    <property type="entry name" value="HTH_MarR-typ"/>
</dbReference>
<dbReference type="Pfam" id="PF01047">
    <property type="entry name" value="MarR"/>
    <property type="match status" value="1"/>
</dbReference>
<gene>
    <name evidence="5" type="ORF">bsdtw1_01346</name>
</gene>
<dbReference type="PROSITE" id="PS01117">
    <property type="entry name" value="HTH_MARR_1"/>
    <property type="match status" value="1"/>
</dbReference>
<dbReference type="PANTHER" id="PTHR42756:SF1">
    <property type="entry name" value="TRANSCRIPTIONAL REPRESSOR OF EMRAB OPERON"/>
    <property type="match status" value="1"/>
</dbReference>
<evidence type="ECO:0000259" key="4">
    <source>
        <dbReference type="PROSITE" id="PS50995"/>
    </source>
</evidence>